<organism evidence="1 2">
    <name type="scientific">Paspalum vaginatum</name>
    <name type="common">seashore paspalum</name>
    <dbReference type="NCBI Taxonomy" id="158149"/>
    <lineage>
        <taxon>Eukaryota</taxon>
        <taxon>Viridiplantae</taxon>
        <taxon>Streptophyta</taxon>
        <taxon>Embryophyta</taxon>
        <taxon>Tracheophyta</taxon>
        <taxon>Spermatophyta</taxon>
        <taxon>Magnoliopsida</taxon>
        <taxon>Liliopsida</taxon>
        <taxon>Poales</taxon>
        <taxon>Poaceae</taxon>
        <taxon>PACMAD clade</taxon>
        <taxon>Panicoideae</taxon>
        <taxon>Andropogonodae</taxon>
        <taxon>Paspaleae</taxon>
        <taxon>Paspalinae</taxon>
        <taxon>Paspalum</taxon>
    </lineage>
</organism>
<dbReference type="EMBL" id="MU629795">
    <property type="protein sequence ID" value="KAJ1255192.1"/>
    <property type="molecule type" value="Genomic_DNA"/>
</dbReference>
<reference evidence="1 2" key="1">
    <citation type="submission" date="2022-10" db="EMBL/GenBank/DDBJ databases">
        <title>WGS assembly of Paspalum vaginatum 540-79.</title>
        <authorList>
            <person name="Sun G."/>
            <person name="Wase N."/>
            <person name="Shu S."/>
            <person name="Jenkins J."/>
            <person name="Zhou B."/>
            <person name="Torres-Rodriguez J."/>
            <person name="Chen C."/>
            <person name="Sandor L."/>
            <person name="Plott C."/>
            <person name="Yoshinga Y."/>
            <person name="Daum C."/>
            <person name="Qi P."/>
            <person name="Barry K."/>
            <person name="Lipzen A."/>
            <person name="Berry L."/>
            <person name="Pedersen C."/>
            <person name="Gottilla T."/>
            <person name="Foltz A."/>
            <person name="Yu H."/>
            <person name="O'Malley R."/>
            <person name="Zhang C."/>
            <person name="Devos K."/>
            <person name="Sigmon B."/>
            <person name="Yu B."/>
            <person name="Obata T."/>
            <person name="Schmutz J."/>
            <person name="Schnable J."/>
        </authorList>
    </citation>
    <scope>NUCLEOTIDE SEQUENCE [LARGE SCALE GENOMIC DNA]</scope>
    <source>
        <strain evidence="2">cv. 540-79</strain>
    </source>
</reference>
<comment type="caution">
    <text evidence="1">The sequence shown here is derived from an EMBL/GenBank/DDBJ whole genome shotgun (WGS) entry which is preliminary data.</text>
</comment>
<sequence>MSKLRNQILAGTAALFWAIWLCRNDMVFNRTPITSFLQVIFRATYWIRSCSPLFKEEERETMRTGCTLLETTVMEIFSKFGWKRSLRLNV</sequence>
<gene>
    <name evidence="1" type="ORF">BS78_K280700</name>
</gene>
<dbReference type="Proteomes" id="UP001164776">
    <property type="component" value="Unassembled WGS sequence"/>
</dbReference>
<proteinExistence type="predicted"/>
<protein>
    <submittedName>
        <fullName evidence="1">Uncharacterized protein</fullName>
    </submittedName>
</protein>
<dbReference type="OrthoDB" id="676037at2759"/>
<evidence type="ECO:0000313" key="1">
    <source>
        <dbReference type="EMBL" id="KAJ1255192.1"/>
    </source>
</evidence>
<accession>A0A9W8CEV9</accession>
<dbReference type="AlphaFoldDB" id="A0A9W8CEV9"/>
<keyword evidence="2" id="KW-1185">Reference proteome</keyword>
<name>A0A9W8CEV9_9POAL</name>
<evidence type="ECO:0000313" key="2">
    <source>
        <dbReference type="Proteomes" id="UP001164776"/>
    </source>
</evidence>